<keyword evidence="11" id="KW-0175">Coiled coil</keyword>
<keyword evidence="8" id="KW-0342">GTP-binding</keyword>
<dbReference type="FunFam" id="3.40.50.10050:FF:000001">
    <property type="entry name" value="Translation initiation factor IF-2"/>
    <property type="match status" value="1"/>
</dbReference>
<evidence type="ECO:0000313" key="13">
    <source>
        <dbReference type="EMBL" id="KAL3287115.1"/>
    </source>
</evidence>
<dbReference type="InterPro" id="IPR009000">
    <property type="entry name" value="Transl_B-barrel_sf"/>
</dbReference>
<comment type="function">
    <text evidence="9">One of the essential components for the initiation of protein synthesis. Protects formylmethionyl-tRNA from spontaneous hydrolysis and promotes its binding to the 30S ribosomal subunits. Also involved in the hydrolysis of GTP during the formation of the 70S ribosomal complex.</text>
</comment>
<dbReference type="CDD" id="cd01887">
    <property type="entry name" value="IF2_eIF5B"/>
    <property type="match status" value="1"/>
</dbReference>
<dbReference type="Gene3D" id="3.40.50.10050">
    <property type="entry name" value="Translation initiation factor IF- 2, domain 3"/>
    <property type="match status" value="1"/>
</dbReference>
<keyword evidence="4" id="KW-0547">Nucleotide-binding</keyword>
<dbReference type="InterPro" id="IPR023115">
    <property type="entry name" value="TIF_IF2_dom3"/>
</dbReference>
<dbReference type="Pfam" id="PF22042">
    <property type="entry name" value="EF-G_D2"/>
    <property type="match status" value="1"/>
</dbReference>
<dbReference type="InterPro" id="IPR053905">
    <property type="entry name" value="EF-G-like_DII"/>
</dbReference>
<evidence type="ECO:0000256" key="9">
    <source>
        <dbReference type="ARBA" id="ARBA00025162"/>
    </source>
</evidence>
<dbReference type="InterPro" id="IPR015760">
    <property type="entry name" value="TIF_IF2"/>
</dbReference>
<dbReference type="InterPro" id="IPR000795">
    <property type="entry name" value="T_Tr_GTP-bd_dom"/>
</dbReference>
<dbReference type="PANTHER" id="PTHR43381">
    <property type="entry name" value="TRANSLATION INITIATION FACTOR IF-2-RELATED"/>
    <property type="match status" value="1"/>
</dbReference>
<dbReference type="InterPro" id="IPR000178">
    <property type="entry name" value="TF_IF2_bacterial-like"/>
</dbReference>
<evidence type="ECO:0000256" key="4">
    <source>
        <dbReference type="ARBA" id="ARBA00022741"/>
    </source>
</evidence>
<organism evidence="13 14">
    <name type="scientific">Cryptolaemus montrouzieri</name>
    <dbReference type="NCBI Taxonomy" id="559131"/>
    <lineage>
        <taxon>Eukaryota</taxon>
        <taxon>Metazoa</taxon>
        <taxon>Ecdysozoa</taxon>
        <taxon>Arthropoda</taxon>
        <taxon>Hexapoda</taxon>
        <taxon>Insecta</taxon>
        <taxon>Pterygota</taxon>
        <taxon>Neoptera</taxon>
        <taxon>Endopterygota</taxon>
        <taxon>Coleoptera</taxon>
        <taxon>Polyphaga</taxon>
        <taxon>Cucujiformia</taxon>
        <taxon>Coccinelloidea</taxon>
        <taxon>Coccinellidae</taxon>
        <taxon>Scymninae</taxon>
        <taxon>Scymnini</taxon>
        <taxon>Cryptolaemus</taxon>
    </lineage>
</organism>
<dbReference type="AlphaFoldDB" id="A0ABD2P895"/>
<evidence type="ECO:0000256" key="2">
    <source>
        <dbReference type="ARBA" id="ARBA00007733"/>
    </source>
</evidence>
<dbReference type="SUPFAM" id="SSF52540">
    <property type="entry name" value="P-loop containing nucleoside triphosphate hydrolases"/>
    <property type="match status" value="1"/>
</dbReference>
<dbReference type="SUPFAM" id="SSF50447">
    <property type="entry name" value="Translation proteins"/>
    <property type="match status" value="2"/>
</dbReference>
<dbReference type="SUPFAM" id="SSF52156">
    <property type="entry name" value="Initiation factor IF2/eIF5b, domain 3"/>
    <property type="match status" value="1"/>
</dbReference>
<comment type="caution">
    <text evidence="13">The sequence shown here is derived from an EMBL/GenBank/DDBJ whole genome shotgun (WGS) entry which is preliminary data.</text>
</comment>
<dbReference type="Pfam" id="PF00009">
    <property type="entry name" value="GTP_EFTU"/>
    <property type="match status" value="1"/>
</dbReference>
<evidence type="ECO:0000256" key="10">
    <source>
        <dbReference type="ARBA" id="ARBA00044200"/>
    </source>
</evidence>
<evidence type="ECO:0000259" key="12">
    <source>
        <dbReference type="PROSITE" id="PS51722"/>
    </source>
</evidence>
<dbReference type="Gene3D" id="3.40.50.300">
    <property type="entry name" value="P-loop containing nucleotide triphosphate hydrolases"/>
    <property type="match status" value="1"/>
</dbReference>
<dbReference type="Proteomes" id="UP001516400">
    <property type="component" value="Unassembled WGS sequence"/>
</dbReference>
<keyword evidence="3" id="KW-0396">Initiation factor</keyword>
<dbReference type="EMBL" id="JABFTP020000185">
    <property type="protein sequence ID" value="KAL3287115.1"/>
    <property type="molecule type" value="Genomic_DNA"/>
</dbReference>
<keyword evidence="14" id="KW-1185">Reference proteome</keyword>
<dbReference type="PROSITE" id="PS01176">
    <property type="entry name" value="IF2"/>
    <property type="match status" value="1"/>
</dbReference>
<feature type="coiled-coil region" evidence="11">
    <location>
        <begin position="379"/>
        <end position="417"/>
    </location>
</feature>
<dbReference type="NCBIfam" id="TIGR00231">
    <property type="entry name" value="small_GTP"/>
    <property type="match status" value="1"/>
</dbReference>
<dbReference type="InterPro" id="IPR044145">
    <property type="entry name" value="IF2_II"/>
</dbReference>
<dbReference type="PANTHER" id="PTHR43381:SF20">
    <property type="entry name" value="TRANSLATION INITIATION FACTOR IF-2, MITOCHONDRIAL"/>
    <property type="match status" value="1"/>
</dbReference>
<feature type="domain" description="Tr-type G" evidence="12">
    <location>
        <begin position="111"/>
        <end position="279"/>
    </location>
</feature>
<dbReference type="InterPro" id="IPR005225">
    <property type="entry name" value="Small_GTP-bd"/>
</dbReference>
<keyword evidence="5" id="KW-0648">Protein biosynthesis</keyword>
<keyword evidence="6" id="KW-0809">Transit peptide</keyword>
<sequence length="650" mass="73005">MYKKRKDAENRKFTRPIEYSTKLPVIKVWKNITPRDLGQILNRDMNYISQLFLNNLKHPNEPIEDMKLLQQAIRRSGHRIEIQANPTNKLKELEDRDIYPRPPADKSLLRPRPPVVTIMGHVDHGKTTLLDALRHSSIVEKEFGGITQHIGAFSIVLDSSATVTFLDTPGHAAFSAMRARGANITDIVVLVVAADDGVMEQTVESVRMAKQAKVPILIAINKIDSPKADIERTKRMLLEVGLQVEDMGGDIQTVPISALKKQNLNSLIEALVLQAELLEIKADYTGLVEAVVVESKIDIHRGKLCTIVVKRGTLRKGCVLVAGTAFGRVRLMRDADNNILNEVTPGYSAEIEGWKELPSAGEIVLEVDSEKRAREVVYLREDKKKLEKAEEDKVIVIQKAEEHRKEYEEKLKLKRKLGRYKLKQQGPRKSEYENDDKINLSIIIKGDVDGSVEAILDTLDTYDSNLCEMDLVHYGIGPITKGDLDLAQTFKAVIYAFNVECPNKIKEEAEQVGISIKPFNVIYKLVDDVKEELNSRLPPIEVEEICGEAVVLQQFEINQGKKKIPTAGCRCVKGTLKKSGFYKLIRNGEIIHAGSLSSLRHIKNEVDTIKTNLECGLQLADKSITFQQGDTLQCLEKVLKAQEITWDPGF</sequence>
<dbReference type="GO" id="GO:0005525">
    <property type="term" value="F:GTP binding"/>
    <property type="evidence" value="ECO:0007669"/>
    <property type="project" value="UniProtKB-KW"/>
</dbReference>
<dbReference type="InterPro" id="IPR027417">
    <property type="entry name" value="P-loop_NTPase"/>
</dbReference>
<dbReference type="FunFam" id="3.40.50.300:FF:000019">
    <property type="entry name" value="Translation initiation factor IF-2"/>
    <property type="match status" value="1"/>
</dbReference>
<reference evidence="13 14" key="1">
    <citation type="journal article" date="2021" name="BMC Biol.">
        <title>Horizontally acquired antibacterial genes associated with adaptive radiation of ladybird beetles.</title>
        <authorList>
            <person name="Li H.S."/>
            <person name="Tang X.F."/>
            <person name="Huang Y.H."/>
            <person name="Xu Z.Y."/>
            <person name="Chen M.L."/>
            <person name="Du X.Y."/>
            <person name="Qiu B.Y."/>
            <person name="Chen P.T."/>
            <person name="Zhang W."/>
            <person name="Slipinski A."/>
            <person name="Escalona H.E."/>
            <person name="Waterhouse R.M."/>
            <person name="Zwick A."/>
            <person name="Pang H."/>
        </authorList>
    </citation>
    <scope>NUCLEOTIDE SEQUENCE [LARGE SCALE GENOMIC DNA]</scope>
    <source>
        <strain evidence="13">SYSU2018</strain>
    </source>
</reference>
<dbReference type="GO" id="GO:0003743">
    <property type="term" value="F:translation initiation factor activity"/>
    <property type="evidence" value="ECO:0007669"/>
    <property type="project" value="UniProtKB-KW"/>
</dbReference>
<comment type="similarity">
    <text evidence="2">Belongs to the TRAFAC class translation factor GTPase superfamily. Classic translation factor GTPase family. IF-2 subfamily.</text>
</comment>
<keyword evidence="7" id="KW-0496">Mitochondrion</keyword>
<dbReference type="Gene3D" id="2.40.30.10">
    <property type="entry name" value="Translation factors"/>
    <property type="match status" value="2"/>
</dbReference>
<evidence type="ECO:0000256" key="7">
    <source>
        <dbReference type="ARBA" id="ARBA00023128"/>
    </source>
</evidence>
<dbReference type="CDD" id="cd03702">
    <property type="entry name" value="IF2_mtIF2_II"/>
    <property type="match status" value="1"/>
</dbReference>
<dbReference type="InterPro" id="IPR036925">
    <property type="entry name" value="TIF_IF2_dom3_sf"/>
</dbReference>
<accession>A0ABD2P895</accession>
<evidence type="ECO:0000313" key="14">
    <source>
        <dbReference type="Proteomes" id="UP001516400"/>
    </source>
</evidence>
<dbReference type="PROSITE" id="PS51722">
    <property type="entry name" value="G_TR_2"/>
    <property type="match status" value="1"/>
</dbReference>
<evidence type="ECO:0000256" key="3">
    <source>
        <dbReference type="ARBA" id="ARBA00022540"/>
    </source>
</evidence>
<evidence type="ECO:0000256" key="1">
    <source>
        <dbReference type="ARBA" id="ARBA00004173"/>
    </source>
</evidence>
<proteinExistence type="inferred from homology"/>
<evidence type="ECO:0000256" key="6">
    <source>
        <dbReference type="ARBA" id="ARBA00022946"/>
    </source>
</evidence>
<evidence type="ECO:0000256" key="11">
    <source>
        <dbReference type="SAM" id="Coils"/>
    </source>
</evidence>
<comment type="subcellular location">
    <subcellularLocation>
        <location evidence="1">Mitochondrion</location>
    </subcellularLocation>
</comment>
<gene>
    <name evidence="13" type="ORF">HHI36_001596</name>
</gene>
<dbReference type="GO" id="GO:0005739">
    <property type="term" value="C:mitochondrion"/>
    <property type="evidence" value="ECO:0007669"/>
    <property type="project" value="UniProtKB-SubCell"/>
</dbReference>
<dbReference type="Pfam" id="PF11987">
    <property type="entry name" value="IF-2"/>
    <property type="match status" value="1"/>
</dbReference>
<evidence type="ECO:0000256" key="5">
    <source>
        <dbReference type="ARBA" id="ARBA00022917"/>
    </source>
</evidence>
<protein>
    <recommendedName>
        <fullName evidence="10">Translation initiation factor IF-2, mitochondrial</fullName>
    </recommendedName>
</protein>
<evidence type="ECO:0000256" key="8">
    <source>
        <dbReference type="ARBA" id="ARBA00023134"/>
    </source>
</evidence>
<dbReference type="FunFam" id="2.40.30.10:FF:000008">
    <property type="entry name" value="Translation initiation factor IF-2"/>
    <property type="match status" value="1"/>
</dbReference>
<name>A0ABD2P895_9CUCU</name>